<feature type="transmembrane region" description="Helical" evidence="18">
    <location>
        <begin position="1897"/>
        <end position="1919"/>
    </location>
</feature>
<feature type="compositionally biased region" description="Pro residues" evidence="17">
    <location>
        <begin position="1135"/>
        <end position="1146"/>
    </location>
</feature>
<name>A0A9W6FA90_9CHLO</name>
<feature type="transmembrane region" description="Helical" evidence="18">
    <location>
        <begin position="632"/>
        <end position="652"/>
    </location>
</feature>
<feature type="compositionally biased region" description="Pro residues" evidence="17">
    <location>
        <begin position="2129"/>
        <end position="2138"/>
    </location>
</feature>
<keyword evidence="10" id="KW-0406">Ion transport</keyword>
<feature type="region of interest" description="Disordered" evidence="17">
    <location>
        <begin position="889"/>
        <end position="1104"/>
    </location>
</feature>
<evidence type="ECO:0000256" key="17">
    <source>
        <dbReference type="SAM" id="MobiDB-lite"/>
    </source>
</evidence>
<keyword evidence="3 15" id="KW-0109">Calcium transport</keyword>
<feature type="transmembrane region" description="Helical" evidence="18">
    <location>
        <begin position="1315"/>
        <end position="1337"/>
    </location>
</feature>
<proteinExistence type="inferred from homology"/>
<feature type="transmembrane region" description="Helical" evidence="18">
    <location>
        <begin position="1665"/>
        <end position="1686"/>
    </location>
</feature>
<feature type="transmembrane region" description="Helical" evidence="18">
    <location>
        <begin position="156"/>
        <end position="177"/>
    </location>
</feature>
<feature type="domain" description="Ion transport" evidence="19">
    <location>
        <begin position="83"/>
        <end position="396"/>
    </location>
</feature>
<keyword evidence="9 18" id="KW-1133">Transmembrane helix</keyword>
<feature type="compositionally biased region" description="Low complexity" evidence="17">
    <location>
        <begin position="1152"/>
        <end position="1165"/>
    </location>
</feature>
<feature type="transmembrane region" description="Helical" evidence="18">
    <location>
        <begin position="121"/>
        <end position="144"/>
    </location>
</feature>
<evidence type="ECO:0000256" key="12">
    <source>
        <dbReference type="ARBA" id="ARBA00023180"/>
    </source>
</evidence>
<feature type="compositionally biased region" description="Low complexity" evidence="17">
    <location>
        <begin position="931"/>
        <end position="941"/>
    </location>
</feature>
<feature type="transmembrane region" description="Helical" evidence="18">
    <location>
        <begin position="1349"/>
        <end position="1367"/>
    </location>
</feature>
<evidence type="ECO:0000256" key="11">
    <source>
        <dbReference type="ARBA" id="ARBA00023136"/>
    </source>
</evidence>
<dbReference type="GO" id="GO:0008331">
    <property type="term" value="F:high voltage-gated calcium channel activity"/>
    <property type="evidence" value="ECO:0007669"/>
    <property type="project" value="TreeGrafter"/>
</dbReference>
<dbReference type="Gene3D" id="1.20.120.350">
    <property type="entry name" value="Voltage-gated potassium channels. Chain C"/>
    <property type="match status" value="4"/>
</dbReference>
<feature type="transmembrane region" description="Helical" evidence="18">
    <location>
        <begin position="568"/>
        <end position="590"/>
    </location>
</feature>
<feature type="domain" description="Voltage-dependent L-type calcium channel IQ-associated" evidence="20">
    <location>
        <begin position="1941"/>
        <end position="1993"/>
    </location>
</feature>
<keyword evidence="5 18" id="KW-0812">Transmembrane</keyword>
<feature type="transmembrane region" description="Helical" evidence="18">
    <location>
        <begin position="88"/>
        <end position="109"/>
    </location>
</feature>
<evidence type="ECO:0000256" key="13">
    <source>
        <dbReference type="ARBA" id="ARBA00023303"/>
    </source>
</evidence>
<evidence type="ECO:0000256" key="9">
    <source>
        <dbReference type="ARBA" id="ARBA00022989"/>
    </source>
</evidence>
<feature type="transmembrane region" description="Helical" evidence="18">
    <location>
        <begin position="331"/>
        <end position="348"/>
    </location>
</feature>
<evidence type="ECO:0000256" key="18">
    <source>
        <dbReference type="SAM" id="Phobius"/>
    </source>
</evidence>
<feature type="compositionally biased region" description="Gly residues" evidence="17">
    <location>
        <begin position="901"/>
        <end position="911"/>
    </location>
</feature>
<accession>A0A9W6FA90</accession>
<feature type="transmembrane region" description="Helical" evidence="18">
    <location>
        <begin position="1510"/>
        <end position="1531"/>
    </location>
</feature>
<feature type="region of interest" description="Disordered" evidence="17">
    <location>
        <begin position="282"/>
        <end position="301"/>
    </location>
</feature>
<keyword evidence="7 14" id="KW-0106">Calcium</keyword>
<feature type="domain" description="Ion transport" evidence="19">
    <location>
        <begin position="1276"/>
        <end position="1585"/>
    </location>
</feature>
<feature type="region of interest" description="Disordered" evidence="17">
    <location>
        <begin position="2070"/>
        <end position="2153"/>
    </location>
</feature>
<dbReference type="FunFam" id="1.20.120.350:FF:000095">
    <property type="entry name" value="Voltage-gated Ca2+ channel, alpha subunit"/>
    <property type="match status" value="1"/>
</dbReference>
<feature type="compositionally biased region" description="Polar residues" evidence="17">
    <location>
        <begin position="282"/>
        <end position="292"/>
    </location>
</feature>
<feature type="binding site" evidence="14">
    <location>
        <position position="774"/>
    </location>
    <ligand>
        <name>Ca(2+)</name>
        <dbReference type="ChEBI" id="CHEBI:29108"/>
    </ligand>
</feature>
<dbReference type="GO" id="GO:0005891">
    <property type="term" value="C:voltage-gated calcium channel complex"/>
    <property type="evidence" value="ECO:0007669"/>
    <property type="project" value="InterPro"/>
</dbReference>
<evidence type="ECO:0000256" key="3">
    <source>
        <dbReference type="ARBA" id="ARBA00022568"/>
    </source>
</evidence>
<keyword evidence="2" id="KW-0813">Transport</keyword>
<feature type="transmembrane region" description="Helical" evidence="18">
    <location>
        <begin position="503"/>
        <end position="524"/>
    </location>
</feature>
<evidence type="ECO:0000256" key="6">
    <source>
        <dbReference type="ARBA" id="ARBA00022737"/>
    </source>
</evidence>
<comment type="subcellular location">
    <subcellularLocation>
        <location evidence="1 15">Membrane</location>
        <topology evidence="1 15">Multi-pass membrane protein</topology>
    </subcellularLocation>
</comment>
<comment type="caution">
    <text evidence="21">The sequence shown here is derived from an EMBL/GenBank/DDBJ whole genome shotgun (WGS) entry which is preliminary data.</text>
</comment>
<evidence type="ECO:0000313" key="21">
    <source>
        <dbReference type="EMBL" id="GLC62202.1"/>
    </source>
</evidence>
<dbReference type="InterPro" id="IPR027359">
    <property type="entry name" value="Volt_channel_dom_sf"/>
</dbReference>
<evidence type="ECO:0000313" key="22">
    <source>
        <dbReference type="Proteomes" id="UP001165080"/>
    </source>
</evidence>
<comment type="similarity">
    <text evidence="15">Belongs to the calcium channel alpha-1 subunit (TC 1.A.1.11) family.</text>
</comment>
<keyword evidence="6" id="KW-0677">Repeat</keyword>
<dbReference type="PRINTS" id="PR00167">
    <property type="entry name" value="CACHANNEL"/>
</dbReference>
<evidence type="ECO:0000256" key="14">
    <source>
        <dbReference type="PIRSR" id="PIRSR602077-1"/>
    </source>
</evidence>
<feature type="transmembrane region" description="Helical" evidence="18">
    <location>
        <begin position="792"/>
        <end position="815"/>
    </location>
</feature>
<dbReference type="SUPFAM" id="SSF81324">
    <property type="entry name" value="Voltage-gated potassium channels"/>
    <property type="match status" value="4"/>
</dbReference>
<feature type="region of interest" description="Disordered" evidence="17">
    <location>
        <begin position="828"/>
        <end position="876"/>
    </location>
</feature>
<dbReference type="InterPro" id="IPR005821">
    <property type="entry name" value="Ion_trans_dom"/>
</dbReference>
<keyword evidence="8 15" id="KW-0851">Voltage-gated channel</keyword>
<dbReference type="InterPro" id="IPR050599">
    <property type="entry name" value="VDCC_alpha-1_subunit"/>
</dbReference>
<dbReference type="Gene3D" id="1.10.238.10">
    <property type="entry name" value="EF-hand"/>
    <property type="match status" value="1"/>
</dbReference>
<feature type="transmembrane region" description="Helical" evidence="18">
    <location>
        <begin position="213"/>
        <end position="236"/>
    </location>
</feature>
<dbReference type="PANTHER" id="PTHR45628">
    <property type="entry name" value="VOLTAGE-DEPENDENT CALCIUM CHANNEL TYPE A SUBUNIT ALPHA-1"/>
    <property type="match status" value="1"/>
</dbReference>
<dbReference type="Pfam" id="PF00520">
    <property type="entry name" value="Ion_trans"/>
    <property type="match status" value="4"/>
</dbReference>
<feature type="compositionally biased region" description="Pro residues" evidence="17">
    <location>
        <begin position="855"/>
        <end position="866"/>
    </location>
</feature>
<keyword evidence="14" id="KW-0479">Metal-binding</keyword>
<evidence type="ECO:0000256" key="2">
    <source>
        <dbReference type="ARBA" id="ARBA00022448"/>
    </source>
</evidence>
<evidence type="ECO:0000256" key="7">
    <source>
        <dbReference type="ARBA" id="ARBA00022837"/>
    </source>
</evidence>
<feature type="transmembrane region" description="Helical" evidence="18">
    <location>
        <begin position="1750"/>
        <end position="1778"/>
    </location>
</feature>
<dbReference type="GO" id="GO:0046872">
    <property type="term" value="F:metal ion binding"/>
    <property type="evidence" value="ECO:0007669"/>
    <property type="project" value="UniProtKB-KW"/>
</dbReference>
<evidence type="ECO:0000259" key="19">
    <source>
        <dbReference type="Pfam" id="PF00520"/>
    </source>
</evidence>
<feature type="domain" description="Ion transport" evidence="19">
    <location>
        <begin position="503"/>
        <end position="820"/>
    </location>
</feature>
<feature type="coiled-coil region" evidence="16">
    <location>
        <begin position="394"/>
        <end position="421"/>
    </location>
</feature>
<dbReference type="PANTHER" id="PTHR45628:SF7">
    <property type="entry name" value="VOLTAGE-DEPENDENT CALCIUM CHANNEL TYPE A SUBUNIT ALPHA-1"/>
    <property type="match status" value="1"/>
</dbReference>
<organism evidence="21 22">
    <name type="scientific">Pleodorina starrii</name>
    <dbReference type="NCBI Taxonomy" id="330485"/>
    <lineage>
        <taxon>Eukaryota</taxon>
        <taxon>Viridiplantae</taxon>
        <taxon>Chlorophyta</taxon>
        <taxon>core chlorophytes</taxon>
        <taxon>Chlorophyceae</taxon>
        <taxon>CS clade</taxon>
        <taxon>Chlamydomonadales</taxon>
        <taxon>Volvocaceae</taxon>
        <taxon>Pleodorina</taxon>
    </lineage>
</organism>
<evidence type="ECO:0000259" key="20">
    <source>
        <dbReference type="Pfam" id="PF16905"/>
    </source>
</evidence>
<feature type="transmembrane region" description="Helical" evidence="18">
    <location>
        <begin position="1551"/>
        <end position="1575"/>
    </location>
</feature>
<feature type="domain" description="Ion transport" evidence="19">
    <location>
        <begin position="1635"/>
        <end position="1923"/>
    </location>
</feature>
<evidence type="ECO:0000256" key="5">
    <source>
        <dbReference type="ARBA" id="ARBA00022692"/>
    </source>
</evidence>
<dbReference type="EMBL" id="BRXU01000059">
    <property type="protein sequence ID" value="GLC62202.1"/>
    <property type="molecule type" value="Genomic_DNA"/>
</dbReference>
<feature type="compositionally biased region" description="Low complexity" evidence="17">
    <location>
        <begin position="2085"/>
        <end position="2103"/>
    </location>
</feature>
<keyword evidence="22" id="KW-1185">Reference proteome</keyword>
<dbReference type="GO" id="GO:0098703">
    <property type="term" value="P:calcium ion import across plasma membrane"/>
    <property type="evidence" value="ECO:0007669"/>
    <property type="project" value="TreeGrafter"/>
</dbReference>
<dbReference type="InterPro" id="IPR031649">
    <property type="entry name" value="GPHH_dom"/>
</dbReference>
<dbReference type="Proteomes" id="UP001165080">
    <property type="component" value="Unassembled WGS sequence"/>
</dbReference>
<evidence type="ECO:0000256" key="16">
    <source>
        <dbReference type="SAM" id="Coils"/>
    </source>
</evidence>
<feature type="binding site" evidence="14">
    <location>
        <position position="345"/>
    </location>
    <ligand>
        <name>Ca(2+)</name>
        <dbReference type="ChEBI" id="CHEBI:29108"/>
    </ligand>
</feature>
<dbReference type="PROSITE" id="PS50096">
    <property type="entry name" value="IQ"/>
    <property type="match status" value="1"/>
</dbReference>
<feature type="binding site" evidence="14">
    <location>
        <position position="1524"/>
    </location>
    <ligand>
        <name>Ca(2+)</name>
        <dbReference type="ChEBI" id="CHEBI:29108"/>
    </ligand>
</feature>
<feature type="region of interest" description="Disordered" evidence="17">
    <location>
        <begin position="1120"/>
        <end position="1178"/>
    </location>
</feature>
<feature type="transmembrane region" description="Helical" evidence="18">
    <location>
        <begin position="1408"/>
        <end position="1435"/>
    </location>
</feature>
<feature type="transmembrane region" description="Helical" evidence="18">
    <location>
        <begin position="360"/>
        <end position="387"/>
    </location>
</feature>
<feature type="transmembrane region" description="Helical" evidence="18">
    <location>
        <begin position="1698"/>
        <end position="1715"/>
    </location>
</feature>
<dbReference type="InterPro" id="IPR002077">
    <property type="entry name" value="VDCCAlpha1"/>
</dbReference>
<feature type="transmembrane region" description="Helical" evidence="18">
    <location>
        <begin position="1626"/>
        <end position="1653"/>
    </location>
</feature>
<protein>
    <submittedName>
        <fullName evidence="21">Caveolin-2</fullName>
    </submittedName>
</protein>
<keyword evidence="11 18" id="KW-0472">Membrane</keyword>
<feature type="transmembrane region" description="Helical" evidence="18">
    <location>
        <begin position="536"/>
        <end position="556"/>
    </location>
</feature>
<evidence type="ECO:0000256" key="8">
    <source>
        <dbReference type="ARBA" id="ARBA00022882"/>
    </source>
</evidence>
<sequence>MADSAGQLCRSPGAVHFGRDSANGGGSAEIKLLGSPRTLASWTKRAGSAHLAVVAFGYPETSLFCIRKSNTIRQLCILLSHSKQFENFILFCILCNCITLGMSSNRYGFDHTSSGKVLDKFEYLWVAIFSAEALLKIVSMGFFLAPGTYLRDGWNVIDFGVVALGLVDIFTSGNMTAVRTVRVLRPLRAITRIQGVKVLVTTMLASMPMLLDVFFLCGFTFFVWGIVAVQLFAGVLKNRCGQPDFNSSYTTPLGDGRLAVHNVSYIVSDDGASTVCSGPLASGTSWTQQPGGSSPPVAQPGPRGGGFVCPADSYCTPYSNPNYDKTSFDNILWAWLTIFQCITLESWTDVMYFTSDAVSWWVWPFFVALVVFGAFFLVSLALAVIFLQFSSENHDTHNQERQQQQQKRERMEREWREKELQRRVGMGGGGGADGGEAALGGWERSGSVASSVLSMADVAGMKPLGQELSTLRSVKSGTLLMDEELEQLSPTRLALYRLAVSRALSTATIVLILVNTVVMCVNWYGMPYKVEQATNIINLSLTCYFAVELLVKLAAFGFRRYFSDGMNIFDFIVVVVSVAELIVSLVPRVADVGPLSVMRMLRLLRVFRLARNWRELYVIIHAILRSVMSTTYLMLLMLLFMFIAALTGMQLFGYKFMFCDYVEGASAVCPPGQEVWGECPNYFYCYLPCGADQYGSWIDAPGSFYNDLAYCDRFCASADAAAAATTNASSAAVAAATAAGCEYLAMVGKSEVPRAQFDNLFWAMFTVFQLLTGENWNNVMYDGMRTTSQLAAVYFIVVILIGTYLVFNLFIAILLDNFSGALDSFSEDLDKDDEPGPLGPRLTDRGKPSPGGGNAPPPPPPPPQRPDPGDPGEEDAVGISWHLQARNELQRQDSDDSGSGSESGSGSGSGSDVGALGDVWPEGCGRGPGGAAAAATAAGPGSDSGRPDPAGGRRGEVAGWDGAPAGAPGGTGGTVVSQQPQPAGEPKQPSLFGLPRAASSGREADVSAAVVAMSPRTCADDRAGSGQGPGGPAGPGPLQQAADLPDNPREVQQGAAKKRAGGGRRRVVPVDADGRPSSDPPGLARVEPQELLPSAFGGGGRSGGAALQAFHAVNSFGASGFSSRADPDFGRRPAVAPPAAAPPPPTSARLQPTSAAAAAAAPTASCQHRTPDDDAPPSPAAAVVYARSYGARILQPSLSSLSASSTASFASTTALHGRGLGAIGGVLYRSFSRAVSSLRDVRRHEDFSALIRGRSLLLLGPEHWLRWRSLAVVHNSHFESAMLIFIAASSVALALDAPSVEPTSRLSTALRVMDYVFTAVFTVEAGLKIVTFGFAFTGPHAYVRSGWNVLDLVIVCVGWALLIVQEVEVGLDKDSSNLHMLRVLRTLRALRPLRAASRYEGLRVVVNALFAVLPAMANVALVCLLFYVVFAILAVNLFKGKLYNCIDAASGERIDPFYVLPYGQELTRSWCEAGSRTITHSAYHSAANITMPEYSIQTQWIKPRANFDNVGIAMLTLFNVATLELWLDIAFSAVDATGVGSQPLWNHSPAVLLFFVLFITVCSFFILNVFVGVTLEKVAELQREQTAARVFVTPQQQAWVEVQKLLLRTAMLPRPSRPEEPAGRRALFDLVTSAAFGNAITAFVLANTVFMALVHAGMSDSWQAVMSYSNLVFTFIFLVEAALKIIAFGPRAYFRDGWNTFDFLVAVVSGASVVLDFSNTRAISFMPVLRVLRVVRVIRLIRRATGVQRLLMTLVYSLPALVNVGGIMLLFFSMYAIVGMNVFGDMMHGTYLNRHSNFSNFPNAMLVLMRIITGESWDGIMLDCMVTRGCVRITTTTNITTPAVSLSSPLPSSLTTPAAVITLEAGTYLDPSDPLLSSLPANATDNQCAISPAVAVLYFPTFVILCGFILLNLVIAVILENMMVEEADEALPVSRSIVGAFVDAWGAVDPAASGAIHASELPLLIGELEPPLGTRGMPNRSAIQTIILSVDIPVHQNNKVTFLETLHALAGRLAGTELPEIEEERIIGRYLRRLPGGGQVFPKYTAAHFHAALYVKAAVQGFLARHNMRQREQEMKLARAAAAGKKQQQQHPPQHPPQQQQQKQDSEAQEGRPPGLEGVGEMAAEPVLPSSPPAPVQEPPRDASSAAGGEREA</sequence>
<dbReference type="Gene3D" id="1.10.287.70">
    <property type="match status" value="4"/>
</dbReference>
<dbReference type="Pfam" id="PF16905">
    <property type="entry name" value="GPHH"/>
    <property type="match status" value="1"/>
</dbReference>
<keyword evidence="12" id="KW-0325">Glycoprotein</keyword>
<evidence type="ECO:0000256" key="15">
    <source>
        <dbReference type="RuleBase" id="RU003808"/>
    </source>
</evidence>
<keyword evidence="4 15" id="KW-0107">Calcium channel</keyword>
<dbReference type="FunFam" id="1.20.120.350:FF:000009">
    <property type="entry name" value="Voltage-dependent T-type calcium channel subunit alpha"/>
    <property type="match status" value="1"/>
</dbReference>
<keyword evidence="16" id="KW-0175">Coiled coil</keyword>
<evidence type="ECO:0000256" key="4">
    <source>
        <dbReference type="ARBA" id="ARBA00022673"/>
    </source>
</evidence>
<feature type="compositionally biased region" description="Basic residues" evidence="17">
    <location>
        <begin position="1056"/>
        <end position="1067"/>
    </location>
</feature>
<dbReference type="FunFam" id="1.20.120.350:FF:000068">
    <property type="entry name" value="Sodium channel protein"/>
    <property type="match status" value="1"/>
</dbReference>
<keyword evidence="13" id="KW-0407">Ion channel</keyword>
<gene>
    <name evidence="21" type="primary">PLEST011105</name>
    <name evidence="21" type="ORF">PLESTB_001854800</name>
</gene>
<evidence type="ECO:0000256" key="10">
    <source>
        <dbReference type="ARBA" id="ARBA00023065"/>
    </source>
</evidence>
<evidence type="ECO:0000256" key="1">
    <source>
        <dbReference type="ARBA" id="ARBA00004141"/>
    </source>
</evidence>
<reference evidence="21 22" key="1">
    <citation type="journal article" date="2023" name="Commun. Biol.">
        <title>Reorganization of the ancestral sex-determining regions during the evolution of trioecy in Pleodorina starrii.</title>
        <authorList>
            <person name="Takahashi K."/>
            <person name="Suzuki S."/>
            <person name="Kawai-Toyooka H."/>
            <person name="Yamamoto K."/>
            <person name="Hamaji T."/>
            <person name="Ootsuki R."/>
            <person name="Yamaguchi H."/>
            <person name="Kawachi M."/>
            <person name="Higashiyama T."/>
            <person name="Nozaki H."/>
        </authorList>
    </citation>
    <scope>NUCLEOTIDE SEQUENCE [LARGE SCALE GENOMIC DNA]</scope>
    <source>
        <strain evidence="21 22">NIES-4479</strain>
    </source>
</reference>